<dbReference type="PATRIC" id="fig|512565.3.peg.2660"/>
<sequence>MVQAPTQVQRSGRDGSARGSGDGFRVGASHDAPVRTGSTTVPAGGRKLPPIEWPRTDYRKIMITDLTGAGKGIATAALVIAVLVAAGMGIAVAVTSILNALGFDPASLY</sequence>
<protein>
    <submittedName>
        <fullName evidence="3">Uncharacterized protein</fullName>
    </submittedName>
</protein>
<gene>
    <name evidence="3" type="ordered locus">AMIS_26590</name>
</gene>
<keyword evidence="2" id="KW-0812">Transmembrane</keyword>
<dbReference type="KEGG" id="ams:AMIS_26590"/>
<dbReference type="Proteomes" id="UP000007882">
    <property type="component" value="Chromosome"/>
</dbReference>
<accession>I0H4E2</accession>
<dbReference type="EMBL" id="AP012319">
    <property type="protein sequence ID" value="BAL87879.1"/>
    <property type="molecule type" value="Genomic_DNA"/>
</dbReference>
<dbReference type="AlphaFoldDB" id="I0H4E2"/>
<feature type="region of interest" description="Disordered" evidence="1">
    <location>
        <begin position="1"/>
        <end position="51"/>
    </location>
</feature>
<proteinExistence type="predicted"/>
<evidence type="ECO:0000313" key="4">
    <source>
        <dbReference type="Proteomes" id="UP000007882"/>
    </source>
</evidence>
<evidence type="ECO:0000256" key="1">
    <source>
        <dbReference type="SAM" id="MobiDB-lite"/>
    </source>
</evidence>
<feature type="transmembrane region" description="Helical" evidence="2">
    <location>
        <begin position="76"/>
        <end position="101"/>
    </location>
</feature>
<name>I0H4E2_ACTM4</name>
<evidence type="ECO:0000313" key="3">
    <source>
        <dbReference type="EMBL" id="BAL87879.1"/>
    </source>
</evidence>
<keyword evidence="2" id="KW-0472">Membrane</keyword>
<dbReference type="HOGENOM" id="CLU_2178184_0_0_11"/>
<keyword evidence="4" id="KW-1185">Reference proteome</keyword>
<evidence type="ECO:0000256" key="2">
    <source>
        <dbReference type="SAM" id="Phobius"/>
    </source>
</evidence>
<reference evidence="3 4" key="1">
    <citation type="submission" date="2012-02" db="EMBL/GenBank/DDBJ databases">
        <title>Complete genome sequence of Actinoplanes missouriensis 431 (= NBRC 102363).</title>
        <authorList>
            <person name="Ohnishi Y."/>
            <person name="Ishikawa J."/>
            <person name="Sekine M."/>
            <person name="Hosoyama A."/>
            <person name="Harada T."/>
            <person name="Narita H."/>
            <person name="Hata T."/>
            <person name="Konno Y."/>
            <person name="Tutikane K."/>
            <person name="Fujita N."/>
            <person name="Horinouchi S."/>
            <person name="Hayakawa M."/>
        </authorList>
    </citation>
    <scope>NUCLEOTIDE SEQUENCE [LARGE SCALE GENOMIC DNA]</scope>
    <source>
        <strain evidence="4">ATCC 14538 / DSM 43046 / CBS 188.64 / JCM 3121 / NBRC 102363 / NCIMB 12654 / NRRL B-3342 / UNCC 431</strain>
    </source>
</reference>
<keyword evidence="2" id="KW-1133">Transmembrane helix</keyword>
<organism evidence="3 4">
    <name type="scientific">Actinoplanes missouriensis (strain ATCC 14538 / DSM 43046 / CBS 188.64 / JCM 3121 / NBRC 102363 / NCIMB 12654 / NRRL B-3342 / UNCC 431)</name>
    <dbReference type="NCBI Taxonomy" id="512565"/>
    <lineage>
        <taxon>Bacteria</taxon>
        <taxon>Bacillati</taxon>
        <taxon>Actinomycetota</taxon>
        <taxon>Actinomycetes</taxon>
        <taxon>Micromonosporales</taxon>
        <taxon>Micromonosporaceae</taxon>
        <taxon>Actinoplanes</taxon>
    </lineage>
</organism>